<keyword evidence="1" id="KW-1133">Transmembrane helix</keyword>
<protein>
    <submittedName>
        <fullName evidence="2">Uncharacterized protein</fullName>
    </submittedName>
</protein>
<dbReference type="Proteomes" id="UP001107558">
    <property type="component" value="Chromosome 3"/>
</dbReference>
<dbReference type="OrthoDB" id="10594632at2759"/>
<dbReference type="EMBL" id="JADBJN010000003">
    <property type="protein sequence ID" value="KAG5671428.1"/>
    <property type="molecule type" value="Genomic_DNA"/>
</dbReference>
<keyword evidence="1" id="KW-0812">Transmembrane</keyword>
<sequence>MDIQVQIFLIIGIVSIFLLALIIASSILAFFLIKLYNKFSRVEEENSYQRKHGNTFRNPTMDLDDELSRRYTMHTLERTDLETFRNDDDKRKANKETTKTHNVVAKNSHGGSAIDVSEQFIMKRQNANENSRYNSSIILQVEDRRGITNSSVHELRTPFNNDTF</sequence>
<dbReference type="AlphaFoldDB" id="A0A9J6BNI5"/>
<accession>A0A9J6BNI5</accession>
<keyword evidence="3" id="KW-1185">Reference proteome</keyword>
<keyword evidence="1" id="KW-0472">Membrane</keyword>
<name>A0A9J6BNI5_POLVA</name>
<feature type="transmembrane region" description="Helical" evidence="1">
    <location>
        <begin position="6"/>
        <end position="33"/>
    </location>
</feature>
<proteinExistence type="predicted"/>
<comment type="caution">
    <text evidence="2">The sequence shown here is derived from an EMBL/GenBank/DDBJ whole genome shotgun (WGS) entry which is preliminary data.</text>
</comment>
<reference evidence="2" key="1">
    <citation type="submission" date="2021-03" db="EMBL/GenBank/DDBJ databases">
        <title>Chromosome level genome of the anhydrobiotic midge Polypedilum vanderplanki.</title>
        <authorList>
            <person name="Yoshida Y."/>
            <person name="Kikawada T."/>
            <person name="Gusev O."/>
        </authorList>
    </citation>
    <scope>NUCLEOTIDE SEQUENCE</scope>
    <source>
        <strain evidence="2">NIAS01</strain>
        <tissue evidence="2">Whole body or cell culture</tissue>
    </source>
</reference>
<evidence type="ECO:0000313" key="3">
    <source>
        <dbReference type="Proteomes" id="UP001107558"/>
    </source>
</evidence>
<gene>
    <name evidence="2" type="ORF">PVAND_001624</name>
</gene>
<evidence type="ECO:0000313" key="2">
    <source>
        <dbReference type="EMBL" id="KAG5671428.1"/>
    </source>
</evidence>
<organism evidence="2 3">
    <name type="scientific">Polypedilum vanderplanki</name>
    <name type="common">Sleeping chironomid midge</name>
    <dbReference type="NCBI Taxonomy" id="319348"/>
    <lineage>
        <taxon>Eukaryota</taxon>
        <taxon>Metazoa</taxon>
        <taxon>Ecdysozoa</taxon>
        <taxon>Arthropoda</taxon>
        <taxon>Hexapoda</taxon>
        <taxon>Insecta</taxon>
        <taxon>Pterygota</taxon>
        <taxon>Neoptera</taxon>
        <taxon>Endopterygota</taxon>
        <taxon>Diptera</taxon>
        <taxon>Nematocera</taxon>
        <taxon>Chironomoidea</taxon>
        <taxon>Chironomidae</taxon>
        <taxon>Chironominae</taxon>
        <taxon>Polypedilum</taxon>
        <taxon>Polypedilum</taxon>
    </lineage>
</organism>
<evidence type="ECO:0000256" key="1">
    <source>
        <dbReference type="SAM" id="Phobius"/>
    </source>
</evidence>